<evidence type="ECO:0000313" key="3">
    <source>
        <dbReference type="Proteomes" id="UP001065549"/>
    </source>
</evidence>
<dbReference type="CDD" id="cd12797">
    <property type="entry name" value="M23_peptidase"/>
    <property type="match status" value="1"/>
</dbReference>
<evidence type="ECO:0000259" key="1">
    <source>
        <dbReference type="Pfam" id="PF01551"/>
    </source>
</evidence>
<dbReference type="Pfam" id="PF01551">
    <property type="entry name" value="Peptidase_M23"/>
    <property type="match status" value="1"/>
</dbReference>
<dbReference type="SUPFAM" id="SSF51261">
    <property type="entry name" value="Duplicated hybrid motif"/>
    <property type="match status" value="1"/>
</dbReference>
<evidence type="ECO:0000313" key="2">
    <source>
        <dbReference type="EMBL" id="MCU7379911.1"/>
    </source>
</evidence>
<dbReference type="InterPro" id="IPR016047">
    <property type="entry name" value="M23ase_b-sheet_dom"/>
</dbReference>
<dbReference type="PANTHER" id="PTHR21666:SF270">
    <property type="entry name" value="MUREIN HYDROLASE ACTIVATOR ENVC"/>
    <property type="match status" value="1"/>
</dbReference>
<dbReference type="GO" id="GO:0004222">
    <property type="term" value="F:metalloendopeptidase activity"/>
    <property type="evidence" value="ECO:0007669"/>
    <property type="project" value="TreeGrafter"/>
</dbReference>
<sequence>MISIGEIETILKETGGDYEKFREKVTNEVKSEFKKCIGSDTDRIEKYRQYLYEAGYTDVKISQDVIAKSETAKEFKKACALQEDDTAVETLQALRDAGITYEDAYALYLKRSNSIKSTDYSSGELAWPVDGNSRISSYYGHRSSPGGIGSTNHQGIDIAASAGTNVMAADGGKVSYTGYNRSRGYYVDVDHGNGRKTRYQHLQGYTVLKGDVVKKGDLIAYVGSTGNSTGPHLHIEVLEGGQTVDPMIYFH</sequence>
<organism evidence="2 3">
    <name type="scientific">Hominibacterium faecale</name>
    <dbReference type="NCBI Taxonomy" id="2839743"/>
    <lineage>
        <taxon>Bacteria</taxon>
        <taxon>Bacillati</taxon>
        <taxon>Bacillota</taxon>
        <taxon>Clostridia</taxon>
        <taxon>Peptostreptococcales</taxon>
        <taxon>Anaerovoracaceae</taxon>
        <taxon>Hominibacterium</taxon>
    </lineage>
</organism>
<proteinExistence type="predicted"/>
<feature type="domain" description="M23ase beta-sheet core" evidence="1">
    <location>
        <begin position="152"/>
        <end position="246"/>
    </location>
</feature>
<dbReference type="Proteomes" id="UP001065549">
    <property type="component" value="Unassembled WGS sequence"/>
</dbReference>
<dbReference type="InterPro" id="IPR011055">
    <property type="entry name" value="Dup_hybrid_motif"/>
</dbReference>
<dbReference type="EMBL" id="JAOSHN010000007">
    <property type="protein sequence ID" value="MCU7379911.1"/>
    <property type="molecule type" value="Genomic_DNA"/>
</dbReference>
<dbReference type="AlphaFoldDB" id="A0A9J6QWP5"/>
<protein>
    <submittedName>
        <fullName evidence="2">M23 family metallopeptidase</fullName>
    </submittedName>
</protein>
<keyword evidence="3" id="KW-1185">Reference proteome</keyword>
<dbReference type="PANTHER" id="PTHR21666">
    <property type="entry name" value="PEPTIDASE-RELATED"/>
    <property type="match status" value="1"/>
</dbReference>
<name>A0A9J6QWP5_9FIRM</name>
<dbReference type="InterPro" id="IPR050570">
    <property type="entry name" value="Cell_wall_metabolism_enzyme"/>
</dbReference>
<gene>
    <name evidence="2" type="ORF">OBO34_16325</name>
</gene>
<comment type="caution">
    <text evidence="2">The sequence shown here is derived from an EMBL/GenBank/DDBJ whole genome shotgun (WGS) entry which is preliminary data.</text>
</comment>
<accession>A0A9J6QWP5</accession>
<reference evidence="2" key="1">
    <citation type="submission" date="2022-09" db="EMBL/GenBank/DDBJ databases">
        <title>Culturomic study of gut microbiota in children with autism spectrum disorder.</title>
        <authorList>
            <person name="Efimov B.A."/>
            <person name="Chaplin A.V."/>
            <person name="Sokolova S.R."/>
            <person name="Pikina A.P."/>
            <person name="Korzhanova M."/>
            <person name="Belova V."/>
            <person name="Korostin D."/>
        </authorList>
    </citation>
    <scope>NUCLEOTIDE SEQUENCE</scope>
    <source>
        <strain evidence="2">ASD5510</strain>
    </source>
</reference>
<dbReference type="Gene3D" id="2.70.70.10">
    <property type="entry name" value="Glucose Permease (Domain IIA)"/>
    <property type="match status" value="1"/>
</dbReference>